<keyword evidence="12" id="KW-1185">Reference proteome</keyword>
<dbReference type="PANTHER" id="PTHR43394:SF1">
    <property type="entry name" value="ATP-BINDING CASSETTE SUB-FAMILY B MEMBER 10, MITOCHONDRIAL"/>
    <property type="match status" value="1"/>
</dbReference>
<protein>
    <submittedName>
        <fullName evidence="11">ATP-binding cassette</fullName>
    </submittedName>
</protein>
<evidence type="ECO:0000256" key="3">
    <source>
        <dbReference type="ARBA" id="ARBA00022692"/>
    </source>
</evidence>
<feature type="transmembrane region" description="Helical" evidence="8">
    <location>
        <begin position="246"/>
        <end position="266"/>
    </location>
</feature>
<dbReference type="InterPro" id="IPR036640">
    <property type="entry name" value="ABC1_TM_sf"/>
</dbReference>
<dbReference type="Proteomes" id="UP000424468">
    <property type="component" value="Chromosome"/>
</dbReference>
<feature type="domain" description="ABC transporter" evidence="9">
    <location>
        <begin position="421"/>
        <end position="659"/>
    </location>
</feature>
<evidence type="ECO:0000313" key="11">
    <source>
        <dbReference type="EMBL" id="QGS52381.1"/>
    </source>
</evidence>
<dbReference type="GO" id="GO:0015421">
    <property type="term" value="F:ABC-type oligopeptide transporter activity"/>
    <property type="evidence" value="ECO:0007669"/>
    <property type="project" value="TreeGrafter"/>
</dbReference>
<evidence type="ECO:0000259" key="10">
    <source>
        <dbReference type="PROSITE" id="PS50929"/>
    </source>
</evidence>
<dbReference type="OrthoDB" id="9763744at2"/>
<comment type="similarity">
    <text evidence="2">Belongs to the ABC transporter superfamily.</text>
</comment>
<feature type="transmembrane region" description="Helical" evidence="8">
    <location>
        <begin position="144"/>
        <end position="170"/>
    </location>
</feature>
<dbReference type="PROSITE" id="PS50929">
    <property type="entry name" value="ABC_TM1F"/>
    <property type="match status" value="1"/>
</dbReference>
<comment type="subcellular location">
    <subcellularLocation>
        <location evidence="1">Cell membrane</location>
        <topology evidence="1">Multi-pass membrane protein</topology>
    </subcellularLocation>
</comment>
<dbReference type="GO" id="GO:0005524">
    <property type="term" value="F:ATP binding"/>
    <property type="evidence" value="ECO:0007669"/>
    <property type="project" value="UniProtKB-KW"/>
</dbReference>
<evidence type="ECO:0000256" key="4">
    <source>
        <dbReference type="ARBA" id="ARBA00022741"/>
    </source>
</evidence>
<dbReference type="PROSITE" id="PS00211">
    <property type="entry name" value="ABC_TRANSPORTER_1"/>
    <property type="match status" value="1"/>
</dbReference>
<keyword evidence="7 8" id="KW-0472">Membrane</keyword>
<evidence type="ECO:0000256" key="5">
    <source>
        <dbReference type="ARBA" id="ARBA00022840"/>
    </source>
</evidence>
<dbReference type="SMART" id="SM00382">
    <property type="entry name" value="AAA"/>
    <property type="match status" value="1"/>
</dbReference>
<organism evidence="11 12">
    <name type="scientific">Spiroplasma tabanidicola</name>
    <dbReference type="NCBI Taxonomy" id="324079"/>
    <lineage>
        <taxon>Bacteria</taxon>
        <taxon>Bacillati</taxon>
        <taxon>Mycoplasmatota</taxon>
        <taxon>Mollicutes</taxon>
        <taxon>Entomoplasmatales</taxon>
        <taxon>Spiroplasmataceae</taxon>
        <taxon>Spiroplasma</taxon>
    </lineage>
</organism>
<keyword evidence="3 8" id="KW-0812">Transmembrane</keyword>
<dbReference type="GO" id="GO:0016887">
    <property type="term" value="F:ATP hydrolysis activity"/>
    <property type="evidence" value="ECO:0007669"/>
    <property type="project" value="InterPro"/>
</dbReference>
<dbReference type="InterPro" id="IPR003593">
    <property type="entry name" value="AAA+_ATPase"/>
</dbReference>
<dbReference type="Pfam" id="PF00664">
    <property type="entry name" value="ABC_membrane"/>
    <property type="match status" value="1"/>
</dbReference>
<proteinExistence type="inferred from homology"/>
<keyword evidence="5 11" id="KW-0067">ATP-binding</keyword>
<dbReference type="InterPro" id="IPR011527">
    <property type="entry name" value="ABC1_TM_dom"/>
</dbReference>
<dbReference type="InterPro" id="IPR017871">
    <property type="entry name" value="ABC_transporter-like_CS"/>
</dbReference>
<evidence type="ECO:0000256" key="7">
    <source>
        <dbReference type="ARBA" id="ARBA00023136"/>
    </source>
</evidence>
<sequence length="662" mass="73515">MKKKNEGTSIFIKPRQKTIAGLFMQGCKQKPIYAALTLFSIIAVILFTVFNIKIAENLVKILTAQNLVDMISKKDEASQTIIGDLIQNGVITGGEDTKFDVDALLRNEALVNSILKKLGNEDVLYRDGSIYSSIFGIELTFSKWIYTLMGNIGLIVISMYLSYFFTGLIAQTKETDLRKDTITKILSQDLNFFNANKTQSLVTIIVKDIGFIGDQLKIAPIIIVYILGSFVGATVTLGIIDWKITLCTLSLILGVVLVALLVVFVISKPTKKINLEEKNLNNTMAERIQAIRLVKSAGTWLEEQEKFKSQSKKLDRDKKISIAMTTLIAALLVGGIGSFTMASIVFGNFIYTGETAKLLTIFSTFTAGIFVVITPLFQLKEILEGVNRAKNSFNTIDKITSSMPKIDVNKEAEIESVDGDIILKDVYFSYPDAPDKTIINKLNLTLRKNKKYAFVGPSGSGKSTIAKLLLRFYDPTDGKILINGKQDLAELNLKSWLKHVGYVDQEPQIFSGTIIENVAYGLESWTQEELVEACKKAKLHSLIMALPKGYETVLYERGAQLSGGQKQRLVIARAFLKDPAVLILDEATSALDNIVEKEIQQELDKLMVGRTTISIAHRLSTIKDFDEIFVLDPNLGIAQRGTFNELINEPGIFKTLYDSSKN</sequence>
<dbReference type="PANTHER" id="PTHR43394">
    <property type="entry name" value="ATP-DEPENDENT PERMEASE MDL1, MITOCHONDRIAL"/>
    <property type="match status" value="1"/>
</dbReference>
<dbReference type="GO" id="GO:0005886">
    <property type="term" value="C:plasma membrane"/>
    <property type="evidence" value="ECO:0007669"/>
    <property type="project" value="UniProtKB-SubCell"/>
</dbReference>
<feature type="domain" description="ABC transmembrane type-1" evidence="10">
    <location>
        <begin position="110"/>
        <end position="373"/>
    </location>
</feature>
<dbReference type="KEGG" id="stab:STABA_v1c10330"/>
<accession>A0A6I6CBN2</accession>
<feature type="transmembrane region" description="Helical" evidence="8">
    <location>
        <begin position="32"/>
        <end position="52"/>
    </location>
</feature>
<feature type="transmembrane region" description="Helical" evidence="8">
    <location>
        <begin position="320"/>
        <end position="346"/>
    </location>
</feature>
<gene>
    <name evidence="11" type="ORF">STABA_v1c10330</name>
</gene>
<dbReference type="RefSeq" id="WP_156007305.1">
    <property type="nucleotide sequence ID" value="NZ_CP046276.1"/>
</dbReference>
<dbReference type="FunFam" id="3.40.50.300:FF:000218">
    <property type="entry name" value="Multidrug ABC transporter ATP-binding protein"/>
    <property type="match status" value="1"/>
</dbReference>
<dbReference type="Pfam" id="PF00005">
    <property type="entry name" value="ABC_tran"/>
    <property type="match status" value="1"/>
</dbReference>
<evidence type="ECO:0000256" key="1">
    <source>
        <dbReference type="ARBA" id="ARBA00004651"/>
    </source>
</evidence>
<keyword evidence="4" id="KW-0547">Nucleotide-binding</keyword>
<feature type="transmembrane region" description="Helical" evidence="8">
    <location>
        <begin position="358"/>
        <end position="379"/>
    </location>
</feature>
<evidence type="ECO:0000256" key="8">
    <source>
        <dbReference type="SAM" id="Phobius"/>
    </source>
</evidence>
<dbReference type="InterPro" id="IPR027417">
    <property type="entry name" value="P-loop_NTPase"/>
</dbReference>
<keyword evidence="6 8" id="KW-1133">Transmembrane helix</keyword>
<dbReference type="SUPFAM" id="SSF90123">
    <property type="entry name" value="ABC transporter transmembrane region"/>
    <property type="match status" value="1"/>
</dbReference>
<dbReference type="Gene3D" id="1.20.1560.10">
    <property type="entry name" value="ABC transporter type 1, transmembrane domain"/>
    <property type="match status" value="1"/>
</dbReference>
<name>A0A6I6CBN2_9MOLU</name>
<feature type="transmembrane region" description="Helical" evidence="8">
    <location>
        <begin position="218"/>
        <end position="240"/>
    </location>
</feature>
<dbReference type="InterPro" id="IPR039421">
    <property type="entry name" value="Type_1_exporter"/>
</dbReference>
<dbReference type="SUPFAM" id="SSF52540">
    <property type="entry name" value="P-loop containing nucleoside triphosphate hydrolases"/>
    <property type="match status" value="1"/>
</dbReference>
<reference evidence="11 12" key="1">
    <citation type="submission" date="2019-11" db="EMBL/GenBank/DDBJ databases">
        <title>Complete genome sequence of Spiroplasma tabanidicola TAUS-1 (DSM 22603).</title>
        <authorList>
            <person name="Huang C.-T."/>
            <person name="Lin Y.-C."/>
            <person name="Kuo C.-H."/>
        </authorList>
    </citation>
    <scope>NUCLEOTIDE SEQUENCE [LARGE SCALE GENOMIC DNA]</scope>
    <source>
        <strain evidence="11 12">TAUS-1</strain>
    </source>
</reference>
<dbReference type="InterPro" id="IPR003439">
    <property type="entry name" value="ABC_transporter-like_ATP-bd"/>
</dbReference>
<evidence type="ECO:0000259" key="9">
    <source>
        <dbReference type="PROSITE" id="PS50893"/>
    </source>
</evidence>
<evidence type="ECO:0000256" key="6">
    <source>
        <dbReference type="ARBA" id="ARBA00022989"/>
    </source>
</evidence>
<dbReference type="EMBL" id="CP046276">
    <property type="protein sequence ID" value="QGS52381.1"/>
    <property type="molecule type" value="Genomic_DNA"/>
</dbReference>
<evidence type="ECO:0000313" key="12">
    <source>
        <dbReference type="Proteomes" id="UP000424468"/>
    </source>
</evidence>
<dbReference type="AlphaFoldDB" id="A0A6I6CBN2"/>
<dbReference type="Gene3D" id="3.40.50.300">
    <property type="entry name" value="P-loop containing nucleotide triphosphate hydrolases"/>
    <property type="match status" value="1"/>
</dbReference>
<dbReference type="PROSITE" id="PS50893">
    <property type="entry name" value="ABC_TRANSPORTER_2"/>
    <property type="match status" value="1"/>
</dbReference>
<evidence type="ECO:0000256" key="2">
    <source>
        <dbReference type="ARBA" id="ARBA00005417"/>
    </source>
</evidence>